<name>A0A816HTI2_ADIRI</name>
<dbReference type="Proteomes" id="UP000663828">
    <property type="component" value="Unassembled WGS sequence"/>
</dbReference>
<evidence type="ECO:0000313" key="2">
    <source>
        <dbReference type="Proteomes" id="UP000663828"/>
    </source>
</evidence>
<proteinExistence type="predicted"/>
<organism evidence="1 2">
    <name type="scientific">Adineta ricciae</name>
    <name type="common">Rotifer</name>
    <dbReference type="NCBI Taxonomy" id="249248"/>
    <lineage>
        <taxon>Eukaryota</taxon>
        <taxon>Metazoa</taxon>
        <taxon>Spiralia</taxon>
        <taxon>Gnathifera</taxon>
        <taxon>Rotifera</taxon>
        <taxon>Eurotatoria</taxon>
        <taxon>Bdelloidea</taxon>
        <taxon>Adinetida</taxon>
        <taxon>Adinetidae</taxon>
        <taxon>Adineta</taxon>
    </lineage>
</organism>
<dbReference type="AlphaFoldDB" id="A0A816HTI2"/>
<evidence type="ECO:0000313" key="1">
    <source>
        <dbReference type="EMBL" id="CAF1690546.1"/>
    </source>
</evidence>
<gene>
    <name evidence="1" type="ORF">XAT740_LOCUS63784</name>
</gene>
<accession>A0A816HTI2</accession>
<reference evidence="1" key="1">
    <citation type="submission" date="2021-02" db="EMBL/GenBank/DDBJ databases">
        <authorList>
            <person name="Nowell W R."/>
        </authorList>
    </citation>
    <scope>NUCLEOTIDE SEQUENCE</scope>
</reference>
<sequence>MFLSIIIQTFQNCKQNQHSTDEVIFSFMIKKFFRYIGLNKTSQSEIQQDKDRRMRSLYINHIDTFQNKVDQLISAINKIYMDQKCELSKLDKAGV</sequence>
<dbReference type="EMBL" id="CAJNOR010020472">
    <property type="protein sequence ID" value="CAF1690546.1"/>
    <property type="molecule type" value="Genomic_DNA"/>
</dbReference>
<keyword evidence="2" id="KW-1185">Reference proteome</keyword>
<protein>
    <submittedName>
        <fullName evidence="1">Uncharacterized protein</fullName>
    </submittedName>
</protein>
<comment type="caution">
    <text evidence="1">The sequence shown here is derived from an EMBL/GenBank/DDBJ whole genome shotgun (WGS) entry which is preliminary data.</text>
</comment>